<evidence type="ECO:0000313" key="3">
    <source>
        <dbReference type="Proteomes" id="UP000271603"/>
    </source>
</evidence>
<organism evidence="2 3">
    <name type="scientific">Serratia rubidaea</name>
    <name type="common">Serratia marinorubra</name>
    <dbReference type="NCBI Taxonomy" id="61652"/>
    <lineage>
        <taxon>Bacteria</taxon>
        <taxon>Pseudomonadati</taxon>
        <taxon>Pseudomonadota</taxon>
        <taxon>Gammaproteobacteria</taxon>
        <taxon>Enterobacterales</taxon>
        <taxon>Yersiniaceae</taxon>
        <taxon>Serratia</taxon>
    </lineage>
</organism>
<evidence type="ECO:0000313" key="2">
    <source>
        <dbReference type="EMBL" id="VEA71582.1"/>
    </source>
</evidence>
<dbReference type="GO" id="GO:0004540">
    <property type="term" value="F:RNA nuclease activity"/>
    <property type="evidence" value="ECO:0007669"/>
    <property type="project" value="InterPro"/>
</dbReference>
<accession>A0A447QP09</accession>
<protein>
    <submittedName>
        <fullName evidence="2">Colicin-D</fullName>
    </submittedName>
</protein>
<dbReference type="Proteomes" id="UP000271603">
    <property type="component" value="Chromosome"/>
</dbReference>
<dbReference type="SUPFAM" id="SSF102824">
    <property type="entry name" value="Colicin D/E5 nuclease domain"/>
    <property type="match status" value="1"/>
</dbReference>
<reference evidence="2 3" key="1">
    <citation type="submission" date="2018-12" db="EMBL/GenBank/DDBJ databases">
        <authorList>
            <consortium name="Pathogen Informatics"/>
        </authorList>
    </citation>
    <scope>NUCLEOTIDE SEQUENCE [LARGE SCALE GENOMIC DNA]</scope>
    <source>
        <strain evidence="2 3">NCTC9419</strain>
    </source>
</reference>
<dbReference type="Gene3D" id="3.10.450.200">
    <property type="match status" value="1"/>
</dbReference>
<dbReference type="Pfam" id="PF11429">
    <property type="entry name" value="Colicin_D"/>
    <property type="match status" value="1"/>
</dbReference>
<dbReference type="EMBL" id="LR134155">
    <property type="protein sequence ID" value="VEA71582.1"/>
    <property type="molecule type" value="Genomic_DNA"/>
</dbReference>
<dbReference type="RefSeq" id="WP_249220869.1">
    <property type="nucleotide sequence ID" value="NZ_JAERKC010000008.1"/>
</dbReference>
<sequence length="128" mass="14429">MSNERNGGDQPGNKLGWYAYPGDSQNAERELGKRLDKKFKHAAEFGIADTQKNHAALIKFRDAVTAHLTDRDTIKWGTYLPIKDSTVFFNTKTKNVVVLSGDNHFVSGWRLQEGTQQYKKCIEQGILG</sequence>
<dbReference type="InterPro" id="IPR024440">
    <property type="entry name" value="ColicinD_C"/>
</dbReference>
<dbReference type="AlphaFoldDB" id="A0A447QP09"/>
<dbReference type="InterPro" id="IPR037178">
    <property type="entry name" value="ColicinD_C_sf"/>
</dbReference>
<gene>
    <name evidence="2" type="primary">cda</name>
    <name evidence="2" type="ORF">NCTC9419_03146</name>
</gene>
<name>A0A447QP09_SERRU</name>
<evidence type="ECO:0000259" key="1">
    <source>
        <dbReference type="Pfam" id="PF11429"/>
    </source>
</evidence>
<feature type="domain" description="Colicin D C-terminal" evidence="1">
    <location>
        <begin position="35"/>
        <end position="113"/>
    </location>
</feature>
<dbReference type="InterPro" id="IPR038233">
    <property type="entry name" value="Colicin_D/E5_nuclease"/>
</dbReference>
<proteinExistence type="predicted"/>